<organism evidence="10 11">
    <name type="scientific">Saltatorellus ferox</name>
    <dbReference type="NCBI Taxonomy" id="2528018"/>
    <lineage>
        <taxon>Bacteria</taxon>
        <taxon>Pseudomonadati</taxon>
        <taxon>Planctomycetota</taxon>
        <taxon>Planctomycetia</taxon>
        <taxon>Planctomycetia incertae sedis</taxon>
        <taxon>Saltatorellus</taxon>
    </lineage>
</organism>
<dbReference type="GO" id="GO:0051539">
    <property type="term" value="F:4 iron, 4 sulfur cluster binding"/>
    <property type="evidence" value="ECO:0007669"/>
    <property type="project" value="UniProtKB-KW"/>
</dbReference>
<dbReference type="EMBL" id="CP036434">
    <property type="protein sequence ID" value="QDV06318.1"/>
    <property type="molecule type" value="Genomic_DNA"/>
</dbReference>
<dbReference type="InterPro" id="IPR034466">
    <property type="entry name" value="Methyltransferase_Class_B"/>
</dbReference>
<proteinExistence type="predicted"/>
<dbReference type="AlphaFoldDB" id="A0A518EQF0"/>
<evidence type="ECO:0000313" key="10">
    <source>
        <dbReference type="EMBL" id="QDV06318.1"/>
    </source>
</evidence>
<dbReference type="CDD" id="cd02068">
    <property type="entry name" value="radical_SAM_B12_BD"/>
    <property type="match status" value="1"/>
</dbReference>
<evidence type="ECO:0000256" key="1">
    <source>
        <dbReference type="ARBA" id="ARBA00001966"/>
    </source>
</evidence>
<evidence type="ECO:0000256" key="3">
    <source>
        <dbReference type="ARBA" id="ARBA00022679"/>
    </source>
</evidence>
<evidence type="ECO:0000256" key="6">
    <source>
        <dbReference type="ARBA" id="ARBA00023004"/>
    </source>
</evidence>
<evidence type="ECO:0000313" key="11">
    <source>
        <dbReference type="Proteomes" id="UP000320390"/>
    </source>
</evidence>
<dbReference type="GO" id="GO:0031419">
    <property type="term" value="F:cobalamin binding"/>
    <property type="evidence" value="ECO:0007669"/>
    <property type="project" value="InterPro"/>
</dbReference>
<dbReference type="SMART" id="SM00729">
    <property type="entry name" value="Elp3"/>
    <property type="match status" value="1"/>
</dbReference>
<dbReference type="Pfam" id="PF02310">
    <property type="entry name" value="B12-binding"/>
    <property type="match status" value="1"/>
</dbReference>
<evidence type="ECO:0000259" key="8">
    <source>
        <dbReference type="PROSITE" id="PS51332"/>
    </source>
</evidence>
<evidence type="ECO:0000256" key="4">
    <source>
        <dbReference type="ARBA" id="ARBA00022691"/>
    </source>
</evidence>
<evidence type="ECO:0000259" key="9">
    <source>
        <dbReference type="PROSITE" id="PS51918"/>
    </source>
</evidence>
<dbReference type="InterPro" id="IPR023404">
    <property type="entry name" value="rSAM_horseshoe"/>
</dbReference>
<keyword evidence="11" id="KW-1185">Reference proteome</keyword>
<dbReference type="CDD" id="cd01335">
    <property type="entry name" value="Radical_SAM"/>
    <property type="match status" value="1"/>
</dbReference>
<dbReference type="InterPro" id="IPR058240">
    <property type="entry name" value="rSAM_sf"/>
</dbReference>
<dbReference type="InterPro" id="IPR006638">
    <property type="entry name" value="Elp3/MiaA/NifB-like_rSAM"/>
</dbReference>
<evidence type="ECO:0000256" key="5">
    <source>
        <dbReference type="ARBA" id="ARBA00022723"/>
    </source>
</evidence>
<keyword evidence="2" id="KW-0489">Methyltransferase</keyword>
<keyword evidence="4" id="KW-0949">S-adenosyl-L-methionine</keyword>
<dbReference type="GO" id="GO:0003824">
    <property type="term" value="F:catalytic activity"/>
    <property type="evidence" value="ECO:0007669"/>
    <property type="project" value="InterPro"/>
</dbReference>
<evidence type="ECO:0000256" key="7">
    <source>
        <dbReference type="ARBA" id="ARBA00023014"/>
    </source>
</evidence>
<reference evidence="10 11" key="1">
    <citation type="submission" date="2019-02" db="EMBL/GenBank/DDBJ databases">
        <title>Deep-cultivation of Planctomycetes and their phenomic and genomic characterization uncovers novel biology.</title>
        <authorList>
            <person name="Wiegand S."/>
            <person name="Jogler M."/>
            <person name="Boedeker C."/>
            <person name="Pinto D."/>
            <person name="Vollmers J."/>
            <person name="Rivas-Marin E."/>
            <person name="Kohn T."/>
            <person name="Peeters S.H."/>
            <person name="Heuer A."/>
            <person name="Rast P."/>
            <person name="Oberbeckmann S."/>
            <person name="Bunk B."/>
            <person name="Jeske O."/>
            <person name="Meyerdierks A."/>
            <person name="Storesund J.E."/>
            <person name="Kallscheuer N."/>
            <person name="Luecker S."/>
            <person name="Lage O.M."/>
            <person name="Pohl T."/>
            <person name="Merkel B.J."/>
            <person name="Hornburger P."/>
            <person name="Mueller R.-W."/>
            <person name="Bruemmer F."/>
            <person name="Labrenz M."/>
            <person name="Spormann A.M."/>
            <person name="Op den Camp H."/>
            <person name="Overmann J."/>
            <person name="Amann R."/>
            <person name="Jetten M.S.M."/>
            <person name="Mascher T."/>
            <person name="Medema M.H."/>
            <person name="Devos D.P."/>
            <person name="Kaster A.-K."/>
            <person name="Ovreas L."/>
            <person name="Rohde M."/>
            <person name="Galperin M.Y."/>
            <person name="Jogler C."/>
        </authorList>
    </citation>
    <scope>NUCLEOTIDE SEQUENCE [LARGE SCALE GENOMIC DNA]</scope>
    <source>
        <strain evidence="10 11">Poly30</strain>
    </source>
</reference>
<dbReference type="PANTHER" id="PTHR43409:SF7">
    <property type="entry name" value="BLL1977 PROTEIN"/>
    <property type="match status" value="1"/>
</dbReference>
<dbReference type="SFLD" id="SFLDG01082">
    <property type="entry name" value="B12-binding_domain_containing"/>
    <property type="match status" value="1"/>
</dbReference>
<protein>
    <submittedName>
        <fullName evidence="10">Radical SAM superfamily protein</fullName>
    </submittedName>
</protein>
<comment type="cofactor">
    <cofactor evidence="1">
        <name>[4Fe-4S] cluster</name>
        <dbReference type="ChEBI" id="CHEBI:49883"/>
    </cofactor>
</comment>
<keyword evidence="3" id="KW-0808">Transferase</keyword>
<keyword evidence="7" id="KW-0411">Iron-sulfur</keyword>
<feature type="domain" description="Radical SAM core" evidence="9">
    <location>
        <begin position="199"/>
        <end position="438"/>
    </location>
</feature>
<dbReference type="PROSITE" id="PS51918">
    <property type="entry name" value="RADICAL_SAM"/>
    <property type="match status" value="1"/>
</dbReference>
<evidence type="ECO:0000256" key="2">
    <source>
        <dbReference type="ARBA" id="ARBA00022603"/>
    </source>
</evidence>
<accession>A0A518EQF0</accession>
<keyword evidence="6" id="KW-0408">Iron</keyword>
<dbReference type="SFLD" id="SFLDG01123">
    <property type="entry name" value="methyltransferase_(Class_B)"/>
    <property type="match status" value="1"/>
</dbReference>
<dbReference type="SUPFAM" id="SSF102114">
    <property type="entry name" value="Radical SAM enzymes"/>
    <property type="match status" value="1"/>
</dbReference>
<dbReference type="PROSITE" id="PS51332">
    <property type="entry name" value="B12_BINDING"/>
    <property type="match status" value="1"/>
</dbReference>
<dbReference type="InterPro" id="IPR006158">
    <property type="entry name" value="Cobalamin-bd"/>
</dbReference>
<dbReference type="Gene3D" id="3.40.50.280">
    <property type="entry name" value="Cobalamin-binding domain"/>
    <property type="match status" value="1"/>
</dbReference>
<keyword evidence="5" id="KW-0479">Metal-binding</keyword>
<dbReference type="Pfam" id="PF04055">
    <property type="entry name" value="Radical_SAM"/>
    <property type="match status" value="1"/>
</dbReference>
<dbReference type="Proteomes" id="UP000320390">
    <property type="component" value="Chromosome"/>
</dbReference>
<dbReference type="Gene3D" id="3.80.30.20">
    <property type="entry name" value="tm_1862 like domain"/>
    <property type="match status" value="1"/>
</dbReference>
<dbReference type="GO" id="GO:0046872">
    <property type="term" value="F:metal ion binding"/>
    <property type="evidence" value="ECO:0007669"/>
    <property type="project" value="UniProtKB-KW"/>
</dbReference>
<sequence length="667" mass="71969">MPPHLKILLVSAPHADTFGYSMPPPGLLRLGGALRDAGHQPALEDLAHRLATGAIAGGEELAVSAAKYLLPRGQPDLFGLSVMGATLPIALEIARELRPLWPGVPFVLGGPGVNGTDHWILERFPWIDGIVRGEGEVTVVQMADALRRRDTPFEVDGVTYRGPDGTPKRTPDRAMIQDLGTLPRYAWDLLPTITEYKAVTGEEDGLVPLDSGRGCVYDCSFCSIGRTWSRRSRPLPPERLVQEIAELRGIPGARRAYLCHDIFGADRKHAMAFTERMIAEQIQIPWEVRARADHLDAELLLAMGRAGCDRVLLGIESASPSVRARNQKGMAETIDLLGVVDDCAAAGITPILSLILGLPGETDAELDESLTFCAAAALRAGVNLSLHLVNPQPGCALGEEFAAVSRPVEGIPPDMALGAGLSARERALIEAHPDLFSTWSLLPYEEDRLRELTFLSLDFPKVLMRFPRTFAQLMADGSCGALELARAWRRDGRTFETFARERAAADRSCSVETPAIIDELLAWETALVRVGARGARRAVPGRYRLNAELFTSKLPLTEWTAHLSRCLDERAGRRVEAASAPSPIAAPDAPQTYAVAAPVSAPGRLGGVRTLRLGSGVTRLIDAVVAPEASQDALEAMLSSDKAQHAVRNLVQSGVLSYTVPGDTISR</sequence>
<name>A0A518EQF0_9BACT</name>
<dbReference type="SFLD" id="SFLDS00029">
    <property type="entry name" value="Radical_SAM"/>
    <property type="match status" value="1"/>
</dbReference>
<feature type="domain" description="B12-binding" evidence="8">
    <location>
        <begin position="5"/>
        <end position="153"/>
    </location>
</feature>
<dbReference type="InterPro" id="IPR051198">
    <property type="entry name" value="BchE-like"/>
</dbReference>
<gene>
    <name evidence="10" type="ORF">Poly30_18270</name>
</gene>
<dbReference type="PANTHER" id="PTHR43409">
    <property type="entry name" value="ANAEROBIC MAGNESIUM-PROTOPORPHYRIN IX MONOMETHYL ESTER CYCLASE-RELATED"/>
    <property type="match status" value="1"/>
</dbReference>
<dbReference type="InterPro" id="IPR007197">
    <property type="entry name" value="rSAM"/>
</dbReference>